<dbReference type="Proteomes" id="UP000240971">
    <property type="component" value="Unassembled WGS sequence"/>
</dbReference>
<gene>
    <name evidence="9" type="ORF">CLV51_101568</name>
</gene>
<name>A0A2P8HSR2_CHINA</name>
<evidence type="ECO:0000313" key="9">
    <source>
        <dbReference type="EMBL" id="PSL49238.1"/>
    </source>
</evidence>
<keyword evidence="3 6" id="KW-0732">Signal</keyword>
<feature type="domain" description="SusD-like N-terminal" evidence="8">
    <location>
        <begin position="26"/>
        <end position="227"/>
    </location>
</feature>
<dbReference type="InterPro" id="IPR033985">
    <property type="entry name" value="SusD-like_N"/>
</dbReference>
<dbReference type="OrthoDB" id="5694214at2"/>
<comment type="caution">
    <text evidence="9">The sequence shown here is derived from an EMBL/GenBank/DDBJ whole genome shotgun (WGS) entry which is preliminary data.</text>
</comment>
<dbReference type="InterPro" id="IPR011990">
    <property type="entry name" value="TPR-like_helical_dom_sf"/>
</dbReference>
<keyword evidence="5" id="KW-0998">Cell outer membrane</keyword>
<evidence type="ECO:0000259" key="8">
    <source>
        <dbReference type="Pfam" id="PF14322"/>
    </source>
</evidence>
<dbReference type="Gene3D" id="1.25.40.390">
    <property type="match status" value="1"/>
</dbReference>
<evidence type="ECO:0000256" key="2">
    <source>
        <dbReference type="ARBA" id="ARBA00006275"/>
    </source>
</evidence>
<evidence type="ECO:0000256" key="6">
    <source>
        <dbReference type="SAM" id="SignalP"/>
    </source>
</evidence>
<keyword evidence="10" id="KW-1185">Reference proteome</keyword>
<evidence type="ECO:0000256" key="4">
    <source>
        <dbReference type="ARBA" id="ARBA00023136"/>
    </source>
</evidence>
<evidence type="ECO:0000256" key="5">
    <source>
        <dbReference type="ARBA" id="ARBA00023237"/>
    </source>
</evidence>
<dbReference type="Pfam" id="PF14322">
    <property type="entry name" value="SusD-like_3"/>
    <property type="match status" value="1"/>
</dbReference>
<sequence length="584" mass="65840">MKKITIIKYLAGAMIWCAVTTACNKDFLEKKPLTEYQEDDVWKDVGLVQAFVNDLYVQMRPGFNEVMLASMTDESRFIHDYSTSKVVQGNVSPDDFGALGDFSRWDAHYKEIRKCNMFLEKVSKVPFTDEGQRSRMVGEVHFMRAWYYQMLVKYFGGVPLITKTFNVKGDEQEILSIKRATFEACINFIVAECDSAAAALPIAYDDVASKGRATKGAALALKSRILLYAASDVYNQGVLSPVMGYTSGDQKARFVLAQAAAKAVMDMPGSTYGLYHPTDSAAENYSRVFLDKDNSELIFVKQYDKALLGTSHDLYNGPNGYHNWGGNVPIENFVSGYQMKDGSDFSWSNPAEAKAPYAGRDPRFYATILYDGAKWKKRPADGAKIDSLGIIQTGKYEAVNGKDSVWGLDTRNSVLENWNGTFSGYYLRKFMDKNLDAQFFRGDQSWIFFRYAEILLNYAEASIWAGDEAAGIKELNKVRVRAGMPATSASGAALKAILKYERRYELAFEEHRFFDARRWKDALTAFNESAKGIEILGSQVAGHPYIYRVINIQDRAFTERNFLLPIPISEIRKNGNLEQQVPYK</sequence>
<comment type="subcellular location">
    <subcellularLocation>
        <location evidence="1">Cell outer membrane</location>
    </subcellularLocation>
</comment>
<organism evidence="9 10">
    <name type="scientific">Chitinophaga niastensis</name>
    <dbReference type="NCBI Taxonomy" id="536980"/>
    <lineage>
        <taxon>Bacteria</taxon>
        <taxon>Pseudomonadati</taxon>
        <taxon>Bacteroidota</taxon>
        <taxon>Chitinophagia</taxon>
        <taxon>Chitinophagales</taxon>
        <taxon>Chitinophagaceae</taxon>
        <taxon>Chitinophaga</taxon>
    </lineage>
</organism>
<evidence type="ECO:0000256" key="3">
    <source>
        <dbReference type="ARBA" id="ARBA00022729"/>
    </source>
</evidence>
<evidence type="ECO:0000259" key="7">
    <source>
        <dbReference type="Pfam" id="PF07980"/>
    </source>
</evidence>
<dbReference type="InterPro" id="IPR012944">
    <property type="entry name" value="SusD_RagB_dom"/>
</dbReference>
<dbReference type="EMBL" id="PYAW01000001">
    <property type="protein sequence ID" value="PSL49238.1"/>
    <property type="molecule type" value="Genomic_DNA"/>
</dbReference>
<feature type="domain" description="RagB/SusD" evidence="7">
    <location>
        <begin position="312"/>
        <end position="581"/>
    </location>
</feature>
<reference evidence="9 10" key="1">
    <citation type="submission" date="2018-03" db="EMBL/GenBank/DDBJ databases">
        <title>Genomic Encyclopedia of Archaeal and Bacterial Type Strains, Phase II (KMG-II): from individual species to whole genera.</title>
        <authorList>
            <person name="Goeker M."/>
        </authorList>
    </citation>
    <scope>NUCLEOTIDE SEQUENCE [LARGE SCALE GENOMIC DNA]</scope>
    <source>
        <strain evidence="9 10">DSM 24859</strain>
    </source>
</reference>
<dbReference type="RefSeq" id="WP_106526485.1">
    <property type="nucleotide sequence ID" value="NZ_PYAW01000001.1"/>
</dbReference>
<evidence type="ECO:0000256" key="1">
    <source>
        <dbReference type="ARBA" id="ARBA00004442"/>
    </source>
</evidence>
<dbReference type="SUPFAM" id="SSF48452">
    <property type="entry name" value="TPR-like"/>
    <property type="match status" value="1"/>
</dbReference>
<proteinExistence type="inferred from homology"/>
<keyword evidence="4" id="KW-0472">Membrane</keyword>
<dbReference type="PROSITE" id="PS51257">
    <property type="entry name" value="PROKAR_LIPOPROTEIN"/>
    <property type="match status" value="1"/>
</dbReference>
<feature type="chain" id="PRO_5015105916" evidence="6">
    <location>
        <begin position="25"/>
        <end position="584"/>
    </location>
</feature>
<dbReference type="CDD" id="cd08977">
    <property type="entry name" value="SusD"/>
    <property type="match status" value="1"/>
</dbReference>
<evidence type="ECO:0000313" key="10">
    <source>
        <dbReference type="Proteomes" id="UP000240971"/>
    </source>
</evidence>
<dbReference type="Pfam" id="PF07980">
    <property type="entry name" value="SusD_RagB"/>
    <property type="match status" value="1"/>
</dbReference>
<comment type="similarity">
    <text evidence="2">Belongs to the SusD family.</text>
</comment>
<feature type="signal peptide" evidence="6">
    <location>
        <begin position="1"/>
        <end position="24"/>
    </location>
</feature>
<protein>
    <submittedName>
        <fullName evidence="9">Putative outer membrane starch-binding protein</fullName>
    </submittedName>
</protein>
<dbReference type="GO" id="GO:0009279">
    <property type="term" value="C:cell outer membrane"/>
    <property type="evidence" value="ECO:0007669"/>
    <property type="project" value="UniProtKB-SubCell"/>
</dbReference>
<accession>A0A2P8HSR2</accession>
<dbReference type="AlphaFoldDB" id="A0A2P8HSR2"/>